<dbReference type="Proteomes" id="UP000467700">
    <property type="component" value="Unassembled WGS sequence"/>
</dbReference>
<evidence type="ECO:0000313" key="2">
    <source>
        <dbReference type="EMBL" id="CAA7265031.1"/>
    </source>
</evidence>
<protein>
    <submittedName>
        <fullName evidence="2">Uncharacterized protein</fullName>
    </submittedName>
</protein>
<organism evidence="2 3">
    <name type="scientific">Cyclocybe aegerita</name>
    <name type="common">Black poplar mushroom</name>
    <name type="synonym">Agrocybe aegerita</name>
    <dbReference type="NCBI Taxonomy" id="1973307"/>
    <lineage>
        <taxon>Eukaryota</taxon>
        <taxon>Fungi</taxon>
        <taxon>Dikarya</taxon>
        <taxon>Basidiomycota</taxon>
        <taxon>Agaricomycotina</taxon>
        <taxon>Agaricomycetes</taxon>
        <taxon>Agaricomycetidae</taxon>
        <taxon>Agaricales</taxon>
        <taxon>Agaricineae</taxon>
        <taxon>Bolbitiaceae</taxon>
        <taxon>Cyclocybe</taxon>
    </lineage>
</organism>
<feature type="compositionally biased region" description="Polar residues" evidence="1">
    <location>
        <begin position="37"/>
        <end position="50"/>
    </location>
</feature>
<name>A0A8S0XSS8_CYCAE</name>
<accession>A0A8S0XSS8</accession>
<feature type="region of interest" description="Disordered" evidence="1">
    <location>
        <begin position="30"/>
        <end position="96"/>
    </location>
</feature>
<dbReference type="EMBL" id="CACVBS010000046">
    <property type="protein sequence ID" value="CAA7265031.1"/>
    <property type="molecule type" value="Genomic_DNA"/>
</dbReference>
<keyword evidence="3" id="KW-1185">Reference proteome</keyword>
<evidence type="ECO:0000256" key="1">
    <source>
        <dbReference type="SAM" id="MobiDB-lite"/>
    </source>
</evidence>
<gene>
    <name evidence="2" type="ORF">AAE3_LOCUS7005</name>
</gene>
<evidence type="ECO:0000313" key="3">
    <source>
        <dbReference type="Proteomes" id="UP000467700"/>
    </source>
</evidence>
<dbReference type="AlphaFoldDB" id="A0A8S0XSS8"/>
<reference evidence="2 3" key="1">
    <citation type="submission" date="2020-01" db="EMBL/GenBank/DDBJ databases">
        <authorList>
            <person name="Gupta K D."/>
        </authorList>
    </citation>
    <scope>NUCLEOTIDE SEQUENCE [LARGE SCALE GENOMIC DNA]</scope>
</reference>
<feature type="compositionally biased region" description="Low complexity" evidence="1">
    <location>
        <begin position="51"/>
        <end position="67"/>
    </location>
</feature>
<comment type="caution">
    <text evidence="2">The sequence shown here is derived from an EMBL/GenBank/DDBJ whole genome shotgun (WGS) entry which is preliminary data.</text>
</comment>
<sequence>MHIQAAHVPIIQTIYKVLAYPFSSSPFFLPSSPNSPTQQRSNKPRTTLQGHSSSPSPRHTSPPKRSSAQSSVSRCAGGRRGLRGGLRRQPGNSTRETIRKAMKDIEKWTHPVRPPPFERYHSVVALEKAGGFTEAYCSVQARGATMLDGCR</sequence>
<proteinExistence type="predicted"/>